<keyword evidence="5 7" id="KW-0808">Transferase</keyword>
<comment type="caution">
    <text evidence="11">The sequence shown here is derived from an EMBL/GenBank/DDBJ whole genome shotgun (WGS) entry which is preliminary data.</text>
</comment>
<feature type="active site" description="Proton acceptor" evidence="7 8">
    <location>
        <position position="187"/>
    </location>
</feature>
<proteinExistence type="inferred from homology"/>
<dbReference type="PANTHER" id="PTHR20881:SF0">
    <property type="entry name" value="3-METHYL-2-OXOBUTANOATE HYDROXYMETHYLTRANSFERASE"/>
    <property type="match status" value="1"/>
</dbReference>
<comment type="function">
    <text evidence="6 7">Catalyzes the reversible reaction in which hydroxymethyl group from 5,10-methylenetetrahydrofolate is transferred onto alpha-ketoisovalerate to form ketopantoate.</text>
</comment>
<dbReference type="PANTHER" id="PTHR20881">
    <property type="entry name" value="3-METHYL-2-OXOBUTANOATE HYDROXYMETHYLTRANSFERASE"/>
    <property type="match status" value="1"/>
</dbReference>
<comment type="pathway">
    <text evidence="1 7">Cofactor biosynthesis; (R)-pantothenate biosynthesis; (R)-pantoate from 3-methyl-2-oxobutanoate: step 1/2.</text>
</comment>
<keyword evidence="12" id="KW-1185">Reference proteome</keyword>
<evidence type="ECO:0000313" key="11">
    <source>
        <dbReference type="EMBL" id="MVP00006.1"/>
    </source>
</evidence>
<evidence type="ECO:0000256" key="2">
    <source>
        <dbReference type="ARBA" id="ARBA00008676"/>
    </source>
</evidence>
<evidence type="ECO:0000256" key="6">
    <source>
        <dbReference type="ARBA" id="ARBA00056497"/>
    </source>
</evidence>
<feature type="binding site" evidence="7 10">
    <location>
        <position position="120"/>
    </location>
    <ligand>
        <name>Mg(2+)</name>
        <dbReference type="ChEBI" id="CHEBI:18420"/>
    </ligand>
</feature>
<comment type="subcellular location">
    <subcellularLocation>
        <location evidence="7">Cytoplasm</location>
    </subcellularLocation>
</comment>
<dbReference type="FunFam" id="3.20.20.60:FF:000003">
    <property type="entry name" value="3-methyl-2-oxobutanoate hydroxymethyltransferase"/>
    <property type="match status" value="1"/>
</dbReference>
<dbReference type="Gene3D" id="3.20.20.60">
    <property type="entry name" value="Phosphoenolpyruvate-binding domains"/>
    <property type="match status" value="1"/>
</dbReference>
<evidence type="ECO:0000256" key="3">
    <source>
        <dbReference type="ARBA" id="ARBA00011424"/>
    </source>
</evidence>
<dbReference type="GO" id="GO:0008168">
    <property type="term" value="F:methyltransferase activity"/>
    <property type="evidence" value="ECO:0007669"/>
    <property type="project" value="UniProtKB-KW"/>
</dbReference>
<dbReference type="NCBIfam" id="NF001452">
    <property type="entry name" value="PRK00311.1"/>
    <property type="match status" value="1"/>
</dbReference>
<evidence type="ECO:0000256" key="10">
    <source>
        <dbReference type="PIRSR" id="PIRSR000388-3"/>
    </source>
</evidence>
<organism evidence="11 12">
    <name type="scientific">Paenibacillus lutrae</name>
    <dbReference type="NCBI Taxonomy" id="2078573"/>
    <lineage>
        <taxon>Bacteria</taxon>
        <taxon>Bacillati</taxon>
        <taxon>Bacillota</taxon>
        <taxon>Bacilli</taxon>
        <taxon>Bacillales</taxon>
        <taxon>Paenibacillaceae</taxon>
        <taxon>Paenibacillus</taxon>
    </lineage>
</organism>
<dbReference type="Proteomes" id="UP000490800">
    <property type="component" value="Unassembled WGS sequence"/>
</dbReference>
<dbReference type="PIRSF" id="PIRSF000388">
    <property type="entry name" value="Pantoate_hydroxy_MeTrfase"/>
    <property type="match status" value="1"/>
</dbReference>
<keyword evidence="11" id="KW-0489">Methyltransferase</keyword>
<dbReference type="GO" id="GO:0003864">
    <property type="term" value="F:3-methyl-2-oxobutanoate hydroxymethyltransferase activity"/>
    <property type="evidence" value="ECO:0007669"/>
    <property type="project" value="UniProtKB-UniRule"/>
</dbReference>
<comment type="cofactor">
    <cofactor evidence="7 10">
        <name>Mg(2+)</name>
        <dbReference type="ChEBI" id="CHEBI:18420"/>
    </cofactor>
    <text evidence="7 10">Binds 1 Mg(2+) ion per subunit.</text>
</comment>
<evidence type="ECO:0000256" key="7">
    <source>
        <dbReference type="HAMAP-Rule" id="MF_00156"/>
    </source>
</evidence>
<comment type="similarity">
    <text evidence="2 7">Belongs to the PanB family.</text>
</comment>
<dbReference type="NCBIfam" id="TIGR00222">
    <property type="entry name" value="panB"/>
    <property type="match status" value="1"/>
</dbReference>
<evidence type="ECO:0000256" key="1">
    <source>
        <dbReference type="ARBA" id="ARBA00005033"/>
    </source>
</evidence>
<protein>
    <recommendedName>
        <fullName evidence="7">3-methyl-2-oxobutanoate hydroxymethyltransferase</fullName>
        <ecNumber evidence="7">2.1.2.11</ecNumber>
    </recommendedName>
    <alternativeName>
        <fullName evidence="7">Ketopantoate hydroxymethyltransferase</fullName>
        <shortName evidence="7">KPHMT</shortName>
    </alternativeName>
</protein>
<dbReference type="InterPro" id="IPR040442">
    <property type="entry name" value="Pyrv_kinase-like_dom_sf"/>
</dbReference>
<evidence type="ECO:0000256" key="5">
    <source>
        <dbReference type="ARBA" id="ARBA00022679"/>
    </source>
</evidence>
<dbReference type="GO" id="GO:0005737">
    <property type="term" value="C:cytoplasm"/>
    <property type="evidence" value="ECO:0007669"/>
    <property type="project" value="UniProtKB-SubCell"/>
</dbReference>
<keyword evidence="4 7" id="KW-0566">Pantothenate biosynthesis</keyword>
<evidence type="ECO:0000256" key="8">
    <source>
        <dbReference type="PIRSR" id="PIRSR000388-1"/>
    </source>
</evidence>
<sequence>MAQERKPVTTVKLQKMKASNEPIAMVTAYDFLSARLADEAGVDMILVGDSLGNVIQGQESTLPVTLDEIIYHTKMVTRAVKSAFVIADMPFMTYHGSLDHTLHNAGRIMREGLAKGIKLEGGEELAPAVKALTLAGVPVIGHLGLTPQSVHVIGGYRVQGKNSEQARKMLKDAKALQEAGAIAVVLELITEELAEWITNQLSIPTIGIGAGASCDGQVLVFHDMLAYDPDDRRKKFVKVYAEVGRAIRDGFGDYVNDVKSRKFPSESHGFKGDNEVLQYLYGSTLK</sequence>
<dbReference type="GO" id="GO:0000287">
    <property type="term" value="F:magnesium ion binding"/>
    <property type="evidence" value="ECO:0007669"/>
    <property type="project" value="TreeGrafter"/>
</dbReference>
<dbReference type="GO" id="GO:0015940">
    <property type="term" value="P:pantothenate biosynthetic process"/>
    <property type="evidence" value="ECO:0007669"/>
    <property type="project" value="UniProtKB-UniRule"/>
</dbReference>
<accession>A0A7X3JZI8</accession>
<dbReference type="EMBL" id="RHLK01000005">
    <property type="protein sequence ID" value="MVP00006.1"/>
    <property type="molecule type" value="Genomic_DNA"/>
</dbReference>
<dbReference type="UniPathway" id="UPA00028">
    <property type="reaction ID" value="UER00003"/>
</dbReference>
<dbReference type="GO" id="GO:0032259">
    <property type="term" value="P:methylation"/>
    <property type="evidence" value="ECO:0007669"/>
    <property type="project" value="UniProtKB-KW"/>
</dbReference>
<keyword evidence="7 10" id="KW-0460">Magnesium</keyword>
<feature type="binding site" evidence="7 9">
    <location>
        <position position="118"/>
    </location>
    <ligand>
        <name>3-methyl-2-oxobutanoate</name>
        <dbReference type="ChEBI" id="CHEBI:11851"/>
    </ligand>
</feature>
<dbReference type="Pfam" id="PF02548">
    <property type="entry name" value="Pantoate_transf"/>
    <property type="match status" value="1"/>
</dbReference>
<dbReference type="HAMAP" id="MF_00156">
    <property type="entry name" value="PanB"/>
    <property type="match status" value="1"/>
</dbReference>
<dbReference type="OrthoDB" id="9781789at2"/>
<dbReference type="RefSeq" id="WP_157335732.1">
    <property type="nucleotide sequence ID" value="NZ_RHLK01000005.1"/>
</dbReference>
<feature type="binding site" evidence="7 9">
    <location>
        <position position="88"/>
    </location>
    <ligand>
        <name>3-methyl-2-oxobutanoate</name>
        <dbReference type="ChEBI" id="CHEBI:11851"/>
    </ligand>
</feature>
<keyword evidence="7 10" id="KW-0479">Metal-binding</keyword>
<comment type="catalytic activity">
    <reaction evidence="7">
        <text>(6R)-5,10-methylene-5,6,7,8-tetrahydrofolate + 3-methyl-2-oxobutanoate + H2O = 2-dehydropantoate + (6S)-5,6,7,8-tetrahydrofolate</text>
        <dbReference type="Rhea" id="RHEA:11824"/>
        <dbReference type="ChEBI" id="CHEBI:11561"/>
        <dbReference type="ChEBI" id="CHEBI:11851"/>
        <dbReference type="ChEBI" id="CHEBI:15377"/>
        <dbReference type="ChEBI" id="CHEBI:15636"/>
        <dbReference type="ChEBI" id="CHEBI:57453"/>
        <dbReference type="EC" id="2.1.2.11"/>
    </reaction>
</comment>
<gene>
    <name evidence="7 11" type="primary">panB</name>
    <name evidence="11" type="ORF">EDM21_10840</name>
</gene>
<dbReference type="SUPFAM" id="SSF51621">
    <property type="entry name" value="Phosphoenolpyruvate/pyruvate domain"/>
    <property type="match status" value="1"/>
</dbReference>
<dbReference type="InterPro" id="IPR015813">
    <property type="entry name" value="Pyrv/PenolPyrv_kinase-like_dom"/>
</dbReference>
<evidence type="ECO:0000313" key="12">
    <source>
        <dbReference type="Proteomes" id="UP000490800"/>
    </source>
</evidence>
<keyword evidence="7" id="KW-0963">Cytoplasm</keyword>
<feature type="binding site" evidence="7 10">
    <location>
        <position position="49"/>
    </location>
    <ligand>
        <name>Mg(2+)</name>
        <dbReference type="ChEBI" id="CHEBI:18420"/>
    </ligand>
</feature>
<feature type="binding site" evidence="7 9">
    <location>
        <begin position="49"/>
        <end position="50"/>
    </location>
    <ligand>
        <name>3-methyl-2-oxobutanoate</name>
        <dbReference type="ChEBI" id="CHEBI:11851"/>
    </ligand>
</feature>
<evidence type="ECO:0000256" key="9">
    <source>
        <dbReference type="PIRSR" id="PIRSR000388-2"/>
    </source>
</evidence>
<dbReference type="InterPro" id="IPR003700">
    <property type="entry name" value="Pantoate_hydroxy_MeTrfase"/>
</dbReference>
<comment type="subunit">
    <text evidence="3 7">Homodecamer; pentamer of dimers.</text>
</comment>
<feature type="binding site" evidence="7 10">
    <location>
        <position position="88"/>
    </location>
    <ligand>
        <name>Mg(2+)</name>
        <dbReference type="ChEBI" id="CHEBI:18420"/>
    </ligand>
</feature>
<reference evidence="11 12" key="1">
    <citation type="journal article" date="2019" name="Microorganisms">
        <title>Paenibacillus lutrae sp. nov., A Chitinolytic Species Isolated from A River Otter in Castril Natural Park, Granada, Spain.</title>
        <authorList>
            <person name="Rodriguez M."/>
            <person name="Reina J.C."/>
            <person name="Bejar V."/>
            <person name="Llamas I."/>
        </authorList>
    </citation>
    <scope>NUCLEOTIDE SEQUENCE [LARGE SCALE GENOMIC DNA]</scope>
    <source>
        <strain evidence="11 12">N10</strain>
    </source>
</reference>
<name>A0A7X3JZI8_9BACL</name>
<dbReference type="AlphaFoldDB" id="A0A7X3JZI8"/>
<dbReference type="EC" id="2.1.2.11" evidence="7"/>
<evidence type="ECO:0000256" key="4">
    <source>
        <dbReference type="ARBA" id="ARBA00022655"/>
    </source>
</evidence>
<dbReference type="CDD" id="cd06557">
    <property type="entry name" value="KPHMT-like"/>
    <property type="match status" value="1"/>
</dbReference>